<dbReference type="GO" id="GO:0016740">
    <property type="term" value="F:transferase activity"/>
    <property type="evidence" value="ECO:0007669"/>
    <property type="project" value="UniProtKB-KW"/>
</dbReference>
<gene>
    <name evidence="2" type="primary">FAD1</name>
    <name evidence="2" type="ORF">EHS25_001986</name>
</gene>
<keyword evidence="3" id="KW-1185">Reference proteome</keyword>
<dbReference type="Gene3D" id="3.40.50.620">
    <property type="entry name" value="HUPs"/>
    <property type="match status" value="1"/>
</dbReference>
<evidence type="ECO:0000256" key="1">
    <source>
        <dbReference type="SAM" id="MobiDB-lite"/>
    </source>
</evidence>
<reference evidence="2 3" key="1">
    <citation type="submission" date="2018-11" db="EMBL/GenBank/DDBJ databases">
        <title>Genome sequence of Saitozyma podzolica DSM 27192.</title>
        <authorList>
            <person name="Aliyu H."/>
            <person name="Gorte O."/>
            <person name="Ochsenreither K."/>
        </authorList>
    </citation>
    <scope>NUCLEOTIDE SEQUENCE [LARGE SCALE GENOMIC DNA]</scope>
    <source>
        <strain evidence="2 3">DSM 27192</strain>
    </source>
</reference>
<feature type="compositionally biased region" description="Low complexity" evidence="1">
    <location>
        <begin position="155"/>
        <end position="170"/>
    </location>
</feature>
<dbReference type="Proteomes" id="UP000279259">
    <property type="component" value="Unassembled WGS sequence"/>
</dbReference>
<proteinExistence type="predicted"/>
<feature type="compositionally biased region" description="Polar residues" evidence="1">
    <location>
        <begin position="241"/>
        <end position="251"/>
    </location>
</feature>
<dbReference type="EMBL" id="RSCD01000013">
    <property type="protein sequence ID" value="RSH89437.1"/>
    <property type="molecule type" value="Genomic_DNA"/>
</dbReference>
<accession>A0A427YEN7</accession>
<feature type="region of interest" description="Disordered" evidence="1">
    <location>
        <begin position="99"/>
        <end position="251"/>
    </location>
</feature>
<name>A0A427YEN7_9TREE</name>
<dbReference type="SUPFAM" id="SSF52402">
    <property type="entry name" value="Adenine nucleotide alpha hydrolases-like"/>
    <property type="match status" value="1"/>
</dbReference>
<dbReference type="STRING" id="1890683.A0A427YEN7"/>
<evidence type="ECO:0000313" key="3">
    <source>
        <dbReference type="Proteomes" id="UP000279259"/>
    </source>
</evidence>
<evidence type="ECO:0000313" key="2">
    <source>
        <dbReference type="EMBL" id="RSH89437.1"/>
    </source>
</evidence>
<feature type="compositionally biased region" description="Low complexity" evidence="1">
    <location>
        <begin position="210"/>
        <end position="220"/>
    </location>
</feature>
<dbReference type="OrthoDB" id="270728at2759"/>
<feature type="compositionally biased region" description="Low complexity" evidence="1">
    <location>
        <begin position="180"/>
        <end position="203"/>
    </location>
</feature>
<sequence>MAAPEPPVTTPPIRTAELLRVLQRAKQQDDLGVKIASAMALIQSVLDDLGGVRAVMLIADSESAVAISFNGGKDCTVLLHLLAAVLLARHSHLPADLAPTASAASPDIPSAPAGSVVNGHAASGSSVPLSPPSRSPHDPIDPIEGLTTSPPPLPSSTNLSSSELPGPSSSQANSAPLANPTYSSTSTSMPSFSAAPPHPSSATHHPRTPPTHTHPSSPCTLPRPTPSPRSTPSCSLRQNGMGWTSGDSEAG</sequence>
<keyword evidence="2" id="KW-0808">Transferase</keyword>
<organism evidence="2 3">
    <name type="scientific">Saitozyma podzolica</name>
    <dbReference type="NCBI Taxonomy" id="1890683"/>
    <lineage>
        <taxon>Eukaryota</taxon>
        <taxon>Fungi</taxon>
        <taxon>Dikarya</taxon>
        <taxon>Basidiomycota</taxon>
        <taxon>Agaricomycotina</taxon>
        <taxon>Tremellomycetes</taxon>
        <taxon>Tremellales</taxon>
        <taxon>Trimorphomycetaceae</taxon>
        <taxon>Saitozyma</taxon>
    </lineage>
</organism>
<dbReference type="InterPro" id="IPR014729">
    <property type="entry name" value="Rossmann-like_a/b/a_fold"/>
</dbReference>
<dbReference type="AlphaFoldDB" id="A0A427YEN7"/>
<protein>
    <submittedName>
        <fullName evidence="2">3'-phosphoadenosine 5'-phosphosulfate sulfotransferase</fullName>
    </submittedName>
</protein>
<feature type="compositionally biased region" description="Low complexity" evidence="1">
    <location>
        <begin position="99"/>
        <end position="115"/>
    </location>
</feature>
<comment type="caution">
    <text evidence="2">The sequence shown here is derived from an EMBL/GenBank/DDBJ whole genome shotgun (WGS) entry which is preliminary data.</text>
</comment>